<evidence type="ECO:0000259" key="17">
    <source>
        <dbReference type="PROSITE" id="PS51295"/>
    </source>
</evidence>
<dbReference type="PANTHER" id="PTHR31846:SF19">
    <property type="entry name" value="CRM-DOMAIN CONTAINING FACTOR CFM3A, CHLOROPLASTIC_MITOCHONDRIAL"/>
    <property type="match status" value="1"/>
</dbReference>
<gene>
    <name evidence="18" type="ORF">J5N97_016011</name>
</gene>
<evidence type="ECO:0000256" key="1">
    <source>
        <dbReference type="ARBA" id="ARBA00004229"/>
    </source>
</evidence>
<dbReference type="FunFam" id="3.30.110.60:FF:000003">
    <property type="entry name" value="CRM-domain containing factor CFM3B, chloroplastic"/>
    <property type="match status" value="1"/>
</dbReference>
<feature type="compositionally biased region" description="Acidic residues" evidence="16">
    <location>
        <begin position="255"/>
        <end position="265"/>
    </location>
</feature>
<comment type="subcellular location">
    <subcellularLocation>
        <location evidence="1">Plastid</location>
        <location evidence="1">Chloroplast</location>
    </subcellularLocation>
</comment>
<evidence type="ECO:0000256" key="14">
    <source>
        <dbReference type="PROSITE-ProRule" id="PRU00626"/>
    </source>
</evidence>
<evidence type="ECO:0000313" key="19">
    <source>
        <dbReference type="Proteomes" id="UP001085076"/>
    </source>
</evidence>
<dbReference type="InterPro" id="IPR045278">
    <property type="entry name" value="CRS1/CFM2/CFM3"/>
</dbReference>
<evidence type="ECO:0000313" key="18">
    <source>
        <dbReference type="EMBL" id="KAJ0974046.1"/>
    </source>
</evidence>
<keyword evidence="3" id="KW-0934">Plastid</keyword>
<dbReference type="InterPro" id="IPR035920">
    <property type="entry name" value="YhbY-like_sf"/>
</dbReference>
<keyword evidence="7" id="KW-0809">Transit peptide</keyword>
<keyword evidence="9" id="KW-0687">Ribonucleoprotein</keyword>
<dbReference type="GO" id="GO:0009507">
    <property type="term" value="C:chloroplast"/>
    <property type="evidence" value="ECO:0007669"/>
    <property type="project" value="UniProtKB-SubCell"/>
</dbReference>
<evidence type="ECO:0000256" key="12">
    <source>
        <dbReference type="ARBA" id="ARBA00073361"/>
    </source>
</evidence>
<evidence type="ECO:0000256" key="6">
    <source>
        <dbReference type="ARBA" id="ARBA00022884"/>
    </source>
</evidence>
<dbReference type="PANTHER" id="PTHR31846">
    <property type="entry name" value="CRS1 / YHBY (CRM) DOMAIN-CONTAINING PROTEIN"/>
    <property type="match status" value="1"/>
</dbReference>
<dbReference type="Pfam" id="PF01985">
    <property type="entry name" value="CRS1_YhbY"/>
    <property type="match status" value="3"/>
</dbReference>
<dbReference type="SMART" id="SM01103">
    <property type="entry name" value="CRS1_YhbY"/>
    <property type="match status" value="3"/>
</dbReference>
<dbReference type="GO" id="GO:0006397">
    <property type="term" value="P:mRNA processing"/>
    <property type="evidence" value="ECO:0007669"/>
    <property type="project" value="UniProtKB-KW"/>
</dbReference>
<evidence type="ECO:0000256" key="11">
    <source>
        <dbReference type="ARBA" id="ARBA00064484"/>
    </source>
</evidence>
<protein>
    <recommendedName>
        <fullName evidence="12">CRM-domain containing factor CFM3, chloroplastic/mitochondrial</fullName>
    </recommendedName>
    <alternativeName>
        <fullName evidence="13">Protein CRM FAMILY MEMBER 3</fullName>
    </alternativeName>
</protein>
<keyword evidence="8" id="KW-0508">mRNA splicing</keyword>
<comment type="subunit">
    <text evidence="11">Interacts with RNA. Part of large ribonucleo-protein particles that contain CAF1 and/or CAF2, and RNC1.</text>
</comment>
<proteinExistence type="predicted"/>
<name>A0A9D5CIL1_9LILI</name>
<evidence type="ECO:0000256" key="5">
    <source>
        <dbReference type="ARBA" id="ARBA00022737"/>
    </source>
</evidence>
<dbReference type="InterPro" id="IPR001890">
    <property type="entry name" value="RNA-binding_CRM"/>
</dbReference>
<evidence type="ECO:0000256" key="15">
    <source>
        <dbReference type="SAM" id="Coils"/>
    </source>
</evidence>
<evidence type="ECO:0000256" key="8">
    <source>
        <dbReference type="ARBA" id="ARBA00023187"/>
    </source>
</evidence>
<dbReference type="OrthoDB" id="551352at2759"/>
<keyword evidence="2" id="KW-0150">Chloroplast</keyword>
<feature type="domain" description="CRM" evidence="17">
    <location>
        <begin position="336"/>
        <end position="433"/>
    </location>
</feature>
<comment type="function">
    <text evidence="10">Binds specific group II introns in chloroplasts and facilitates their splicing. Acts on subgroup IIB introns. The substrates of the subgroup IIB also require the CRM domain proteins CAF1 or CAF2, with a simultaneous binding of CFM3 and CAF1 or CAF2. May influence the biogenesis of the mitochondrial small ribosomal subunit.</text>
</comment>
<feature type="coiled-coil region" evidence="15">
    <location>
        <begin position="668"/>
        <end position="702"/>
    </location>
</feature>
<feature type="compositionally biased region" description="Acidic residues" evidence="16">
    <location>
        <begin position="713"/>
        <end position="730"/>
    </location>
</feature>
<keyword evidence="5" id="KW-0677">Repeat</keyword>
<keyword evidence="4" id="KW-0507">mRNA processing</keyword>
<dbReference type="SUPFAM" id="SSF75471">
    <property type="entry name" value="YhbY-like"/>
    <property type="match status" value="3"/>
</dbReference>
<dbReference type="GO" id="GO:1990904">
    <property type="term" value="C:ribonucleoprotein complex"/>
    <property type="evidence" value="ECO:0007669"/>
    <property type="project" value="UniProtKB-KW"/>
</dbReference>
<dbReference type="GO" id="GO:0000373">
    <property type="term" value="P:Group II intron splicing"/>
    <property type="evidence" value="ECO:0007669"/>
    <property type="project" value="UniProtKB-ARBA"/>
</dbReference>
<sequence length="799" mass="90294">MAFAAGFQLRLPLPLPFSSHSHPLNRPLALPRVARTQPLITRAVLGLRNGDDAGTGGSTTMHKIVEKLKDFGYIDDTIDNRSERSPPEMNPLAVSDDDIRFPWEKPLVEKNEVGEVRRKRSKTSLAELTLPEGELRRLRHLALRIKSKVRIKGRGVTNMVVDAIHEKWRTEEVVRIKCEGVVTYNMKRVHEDLERKTGGLVIWRSGASISLYRGVGYDIPQLKKKKYLTNQMNGMTGLPAFQKATLPSRDPSSDGQDDNLQDSPEDILGSAERKIAARSPPKINYEEEIDKLLDSLGPRYPDWPGGDPLPVDADLLPGVVPGYKPPYRILPYGIKPFLGFKDATALRRLARSLPPHFALGRSRRHEGLAVAMLKLWQRSSIAKIALKRGVQLTTSERMAEDIKKLTGGMLLSRTKDFLVFYRGKNFLTSEVAEALIERETLAKALQDEEEQARLRASSVVSNIEVIEQSASAGTLKETLQADARWGTQLDDNHKNKMMRAVELARQTHIVKKLERKLSIAEGKLMKGERALSKVEAFLKPMEHTSEPESITDEERFMFRKLGMRMKAFLLLGRRGVFDGTVENMHLHWKYRELVKVIVKAKTFAQVRGTAMSLEAESGGVLVSVDKVSKGFAIIVYRGKDYQRPSVLRPKNLLTKRKALARSIELQRREALNNHVSNLQKKVDKLRAELKQLENVDDQGDEDLYDQLDSAYSSEEEEETEDEGDESDVETFDNTIESIDVDGTEDVDFDGYDDDKEHNNFDDESDEDDLSYNIQPLLNSCYTRQSVLPEPLSDPSNLFI</sequence>
<feature type="domain" description="CRM" evidence="17">
    <location>
        <begin position="128"/>
        <end position="224"/>
    </location>
</feature>
<evidence type="ECO:0000256" key="16">
    <source>
        <dbReference type="SAM" id="MobiDB-lite"/>
    </source>
</evidence>
<evidence type="ECO:0000256" key="9">
    <source>
        <dbReference type="ARBA" id="ARBA00023274"/>
    </source>
</evidence>
<feature type="domain" description="CRM" evidence="17">
    <location>
        <begin position="548"/>
        <end position="648"/>
    </location>
</feature>
<evidence type="ECO:0000256" key="10">
    <source>
        <dbReference type="ARBA" id="ARBA00055648"/>
    </source>
</evidence>
<comment type="caution">
    <text evidence="18">The sequence shown here is derived from an EMBL/GenBank/DDBJ whole genome shotgun (WGS) entry which is preliminary data.</text>
</comment>
<dbReference type="EMBL" id="JAGGNH010000004">
    <property type="protein sequence ID" value="KAJ0974046.1"/>
    <property type="molecule type" value="Genomic_DNA"/>
</dbReference>
<reference evidence="18" key="2">
    <citation type="journal article" date="2022" name="Hortic Res">
        <title>The genome of Dioscorea zingiberensis sheds light on the biosynthesis, origin and evolution of the medicinally important diosgenin saponins.</title>
        <authorList>
            <person name="Li Y."/>
            <person name="Tan C."/>
            <person name="Li Z."/>
            <person name="Guo J."/>
            <person name="Li S."/>
            <person name="Chen X."/>
            <person name="Wang C."/>
            <person name="Dai X."/>
            <person name="Yang H."/>
            <person name="Song W."/>
            <person name="Hou L."/>
            <person name="Xu J."/>
            <person name="Tong Z."/>
            <person name="Xu A."/>
            <person name="Yuan X."/>
            <person name="Wang W."/>
            <person name="Yang Q."/>
            <person name="Chen L."/>
            <person name="Sun Z."/>
            <person name="Wang K."/>
            <person name="Pan B."/>
            <person name="Chen J."/>
            <person name="Bao Y."/>
            <person name="Liu F."/>
            <person name="Qi X."/>
            <person name="Gang D.R."/>
            <person name="Wen J."/>
            <person name="Li J."/>
        </authorList>
    </citation>
    <scope>NUCLEOTIDE SEQUENCE</scope>
    <source>
        <strain evidence="18">Dzin_1.0</strain>
    </source>
</reference>
<evidence type="ECO:0000256" key="2">
    <source>
        <dbReference type="ARBA" id="ARBA00022528"/>
    </source>
</evidence>
<reference evidence="18" key="1">
    <citation type="submission" date="2021-03" db="EMBL/GenBank/DDBJ databases">
        <authorList>
            <person name="Li Z."/>
            <person name="Yang C."/>
        </authorList>
    </citation>
    <scope>NUCLEOTIDE SEQUENCE</scope>
    <source>
        <strain evidence="18">Dzin_1.0</strain>
        <tissue evidence="18">Leaf</tissue>
    </source>
</reference>
<keyword evidence="15" id="KW-0175">Coiled coil</keyword>
<evidence type="ECO:0000256" key="13">
    <source>
        <dbReference type="ARBA" id="ARBA00081881"/>
    </source>
</evidence>
<evidence type="ECO:0000256" key="7">
    <source>
        <dbReference type="ARBA" id="ARBA00022946"/>
    </source>
</evidence>
<evidence type="ECO:0000256" key="4">
    <source>
        <dbReference type="ARBA" id="ARBA00022664"/>
    </source>
</evidence>
<dbReference type="GO" id="GO:0003729">
    <property type="term" value="F:mRNA binding"/>
    <property type="evidence" value="ECO:0007669"/>
    <property type="project" value="InterPro"/>
</dbReference>
<feature type="region of interest" description="Disordered" evidence="16">
    <location>
        <begin position="242"/>
        <end position="265"/>
    </location>
</feature>
<dbReference type="AlphaFoldDB" id="A0A9D5CIL1"/>
<keyword evidence="19" id="KW-1185">Reference proteome</keyword>
<organism evidence="18 19">
    <name type="scientific">Dioscorea zingiberensis</name>
    <dbReference type="NCBI Taxonomy" id="325984"/>
    <lineage>
        <taxon>Eukaryota</taxon>
        <taxon>Viridiplantae</taxon>
        <taxon>Streptophyta</taxon>
        <taxon>Embryophyta</taxon>
        <taxon>Tracheophyta</taxon>
        <taxon>Spermatophyta</taxon>
        <taxon>Magnoliopsida</taxon>
        <taxon>Liliopsida</taxon>
        <taxon>Dioscoreales</taxon>
        <taxon>Dioscoreaceae</taxon>
        <taxon>Dioscorea</taxon>
    </lineage>
</organism>
<keyword evidence="6 14" id="KW-0694">RNA-binding</keyword>
<dbReference type="PROSITE" id="PS51295">
    <property type="entry name" value="CRM"/>
    <property type="match status" value="3"/>
</dbReference>
<dbReference type="Gene3D" id="3.30.110.60">
    <property type="entry name" value="YhbY-like"/>
    <property type="match status" value="3"/>
</dbReference>
<feature type="region of interest" description="Disordered" evidence="16">
    <location>
        <begin position="710"/>
        <end position="769"/>
    </location>
</feature>
<dbReference type="FunFam" id="3.30.110.60:FF:000002">
    <property type="entry name" value="CRS2-associated factor 1, chloroplastic"/>
    <property type="match status" value="2"/>
</dbReference>
<dbReference type="Proteomes" id="UP001085076">
    <property type="component" value="Miscellaneous, Linkage group lg04"/>
</dbReference>
<accession>A0A9D5CIL1</accession>
<evidence type="ECO:0000256" key="3">
    <source>
        <dbReference type="ARBA" id="ARBA00022640"/>
    </source>
</evidence>
<feature type="compositionally biased region" description="Acidic residues" evidence="16">
    <location>
        <begin position="738"/>
        <end position="753"/>
    </location>
</feature>